<evidence type="ECO:0000256" key="3">
    <source>
        <dbReference type="ARBA" id="ARBA00023163"/>
    </source>
</evidence>
<dbReference type="SMART" id="SM00345">
    <property type="entry name" value="HTH_GNTR"/>
    <property type="match status" value="1"/>
</dbReference>
<accession>A0ABP9QIS1</accession>
<dbReference type="PROSITE" id="PS50949">
    <property type="entry name" value="HTH_GNTR"/>
    <property type="match status" value="1"/>
</dbReference>
<dbReference type="PANTHER" id="PTHR44846">
    <property type="entry name" value="MANNOSYL-D-GLYCERATE TRANSPORT/METABOLISM SYSTEM REPRESSOR MNGR-RELATED"/>
    <property type="match status" value="1"/>
</dbReference>
<dbReference type="PANTHER" id="PTHR44846:SF1">
    <property type="entry name" value="MANNOSYL-D-GLYCERATE TRANSPORT_METABOLISM SYSTEM REPRESSOR MNGR-RELATED"/>
    <property type="match status" value="1"/>
</dbReference>
<keyword evidence="2" id="KW-0238">DNA-binding</keyword>
<dbReference type="EMBL" id="BAABJP010000026">
    <property type="protein sequence ID" value="GAA5162525.1"/>
    <property type="molecule type" value="Genomic_DNA"/>
</dbReference>
<sequence length="249" mass="27889">MKPPDPLVEPFDTSPLAERVRAAILEKILDEGFVHRLPNEGDLAIMFRVSRTTIRAALQSLEIEGIITRRRAIGTTINSHVRRSALALQRLVSFADLLKERGHTVRVEAESSRMEQAPDDIRAAFADDIPVDGPAFVTDTCFYADGHLAIWIRDLVPWARLRDTAKLPVVGDPAHFDFSRPYLVRPVLHAVAEIRPVVNRGEQTHLPVDVGSAFTRLLERHHAADGEVMAVSLIDVDDNFVVFEVVRRN</sequence>
<dbReference type="InterPro" id="IPR000524">
    <property type="entry name" value="Tscrpt_reg_HTH_GntR"/>
</dbReference>
<dbReference type="SUPFAM" id="SSF64288">
    <property type="entry name" value="Chorismate lyase-like"/>
    <property type="match status" value="1"/>
</dbReference>
<dbReference type="Gene3D" id="3.40.1410.10">
    <property type="entry name" value="Chorismate lyase-like"/>
    <property type="match status" value="1"/>
</dbReference>
<evidence type="ECO:0000313" key="5">
    <source>
        <dbReference type="EMBL" id="GAA5162525.1"/>
    </source>
</evidence>
<dbReference type="InterPro" id="IPR050679">
    <property type="entry name" value="Bact_HTH_transcr_reg"/>
</dbReference>
<reference evidence="6" key="1">
    <citation type="journal article" date="2019" name="Int. J. Syst. Evol. Microbiol.">
        <title>The Global Catalogue of Microorganisms (GCM) 10K type strain sequencing project: providing services to taxonomists for standard genome sequencing and annotation.</title>
        <authorList>
            <consortium name="The Broad Institute Genomics Platform"/>
            <consortium name="The Broad Institute Genome Sequencing Center for Infectious Disease"/>
            <person name="Wu L."/>
            <person name="Ma J."/>
        </authorList>
    </citation>
    <scope>NUCLEOTIDE SEQUENCE [LARGE SCALE GENOMIC DNA]</scope>
    <source>
        <strain evidence="6">JCM 18303</strain>
    </source>
</reference>
<dbReference type="PRINTS" id="PR00035">
    <property type="entry name" value="HTHGNTR"/>
</dbReference>
<evidence type="ECO:0000313" key="6">
    <source>
        <dbReference type="Proteomes" id="UP001428817"/>
    </source>
</evidence>
<protein>
    <recommendedName>
        <fullName evidence="4">HTH gntR-type domain-containing protein</fullName>
    </recommendedName>
</protein>
<dbReference type="SUPFAM" id="SSF46785">
    <property type="entry name" value="Winged helix' DNA-binding domain"/>
    <property type="match status" value="1"/>
</dbReference>
<dbReference type="Pfam" id="PF00392">
    <property type="entry name" value="GntR"/>
    <property type="match status" value="1"/>
</dbReference>
<evidence type="ECO:0000256" key="1">
    <source>
        <dbReference type="ARBA" id="ARBA00023015"/>
    </source>
</evidence>
<dbReference type="InterPro" id="IPR036388">
    <property type="entry name" value="WH-like_DNA-bd_sf"/>
</dbReference>
<proteinExistence type="predicted"/>
<evidence type="ECO:0000259" key="4">
    <source>
        <dbReference type="PROSITE" id="PS50949"/>
    </source>
</evidence>
<keyword evidence="6" id="KW-1185">Reference proteome</keyword>
<comment type="caution">
    <text evidence="5">The sequence shown here is derived from an EMBL/GenBank/DDBJ whole genome shotgun (WGS) entry which is preliminary data.</text>
</comment>
<dbReference type="CDD" id="cd07377">
    <property type="entry name" value="WHTH_GntR"/>
    <property type="match status" value="1"/>
</dbReference>
<feature type="domain" description="HTH gntR-type" evidence="4">
    <location>
        <begin position="10"/>
        <end position="80"/>
    </location>
</feature>
<dbReference type="InterPro" id="IPR036390">
    <property type="entry name" value="WH_DNA-bd_sf"/>
</dbReference>
<keyword evidence="3" id="KW-0804">Transcription</keyword>
<dbReference type="Proteomes" id="UP001428817">
    <property type="component" value="Unassembled WGS sequence"/>
</dbReference>
<dbReference type="Gene3D" id="1.10.10.10">
    <property type="entry name" value="Winged helix-like DNA-binding domain superfamily/Winged helix DNA-binding domain"/>
    <property type="match status" value="1"/>
</dbReference>
<dbReference type="InterPro" id="IPR028978">
    <property type="entry name" value="Chorismate_lyase_/UTRA_dom_sf"/>
</dbReference>
<keyword evidence="1" id="KW-0805">Transcription regulation</keyword>
<gene>
    <name evidence="5" type="ORF">GCM10023321_48240</name>
</gene>
<name>A0ABP9QIS1_9PSEU</name>
<evidence type="ECO:0000256" key="2">
    <source>
        <dbReference type="ARBA" id="ARBA00023125"/>
    </source>
</evidence>
<organism evidence="5 6">
    <name type="scientific">Pseudonocardia eucalypti</name>
    <dbReference type="NCBI Taxonomy" id="648755"/>
    <lineage>
        <taxon>Bacteria</taxon>
        <taxon>Bacillati</taxon>
        <taxon>Actinomycetota</taxon>
        <taxon>Actinomycetes</taxon>
        <taxon>Pseudonocardiales</taxon>
        <taxon>Pseudonocardiaceae</taxon>
        <taxon>Pseudonocardia</taxon>
    </lineage>
</organism>
<dbReference type="RefSeq" id="WP_345703090.1">
    <property type="nucleotide sequence ID" value="NZ_BAABJP010000026.1"/>
</dbReference>